<name>A0A438HZM3_VITVI</name>
<accession>A0A438HZM3</accession>
<dbReference type="PANTHER" id="PTHR42663:SF6">
    <property type="entry name" value="HYDROLASE C777.06C-RELATED"/>
    <property type="match status" value="1"/>
</dbReference>
<evidence type="ECO:0000313" key="2">
    <source>
        <dbReference type="Proteomes" id="UP000288805"/>
    </source>
</evidence>
<sequence>MSTKCYSKIFVIGYNNHMNPVMPFYPYPGCYFIYQIRPLVCSSYIDLLLCSIICFWSTFVGHCTNAAAIAAESGICFQTLEAVKRICPKRALLVGMTHEFDHHKDNETLMEWSRRLQFSDTLPLNDQSPNLCVKIGIQWTKGGCGTNVLEGIPVQLAHDGLRVPIDL</sequence>
<dbReference type="Proteomes" id="UP000288805">
    <property type="component" value="Unassembled WGS sequence"/>
</dbReference>
<comment type="caution">
    <text evidence="1">The sequence shown here is derived from an EMBL/GenBank/DDBJ whole genome shotgun (WGS) entry which is preliminary data.</text>
</comment>
<evidence type="ECO:0000313" key="1">
    <source>
        <dbReference type="EMBL" id="RVW89913.1"/>
    </source>
</evidence>
<dbReference type="EMBL" id="QGNW01000159">
    <property type="protein sequence ID" value="RVW89913.1"/>
    <property type="molecule type" value="Genomic_DNA"/>
</dbReference>
<dbReference type="AlphaFoldDB" id="A0A438HZM3"/>
<proteinExistence type="predicted"/>
<gene>
    <name evidence="1" type="ORF">CK203_036580</name>
</gene>
<dbReference type="PANTHER" id="PTHR42663">
    <property type="entry name" value="HYDROLASE C777.06C-RELATED-RELATED"/>
    <property type="match status" value="1"/>
</dbReference>
<protein>
    <submittedName>
        <fullName evidence="1">Uncharacterized protein</fullName>
    </submittedName>
</protein>
<reference evidence="1 2" key="1">
    <citation type="journal article" date="2018" name="PLoS Genet.">
        <title>Population sequencing reveals clonal diversity and ancestral inbreeding in the grapevine cultivar Chardonnay.</title>
        <authorList>
            <person name="Roach M.J."/>
            <person name="Johnson D.L."/>
            <person name="Bohlmann J."/>
            <person name="van Vuuren H.J."/>
            <person name="Jones S.J."/>
            <person name="Pretorius I.S."/>
            <person name="Schmidt S.A."/>
            <person name="Borneman A.R."/>
        </authorList>
    </citation>
    <scope>NUCLEOTIDE SEQUENCE [LARGE SCALE GENOMIC DNA]</scope>
    <source>
        <strain evidence="2">cv. Chardonnay</strain>
        <tissue evidence="1">Leaf</tissue>
    </source>
</reference>
<organism evidence="1 2">
    <name type="scientific">Vitis vinifera</name>
    <name type="common">Grape</name>
    <dbReference type="NCBI Taxonomy" id="29760"/>
    <lineage>
        <taxon>Eukaryota</taxon>
        <taxon>Viridiplantae</taxon>
        <taxon>Streptophyta</taxon>
        <taxon>Embryophyta</taxon>
        <taxon>Tracheophyta</taxon>
        <taxon>Spermatophyta</taxon>
        <taxon>Magnoliopsida</taxon>
        <taxon>eudicotyledons</taxon>
        <taxon>Gunneridae</taxon>
        <taxon>Pentapetalae</taxon>
        <taxon>rosids</taxon>
        <taxon>Vitales</taxon>
        <taxon>Vitaceae</taxon>
        <taxon>Viteae</taxon>
        <taxon>Vitis</taxon>
    </lineage>
</organism>